<dbReference type="Proteomes" id="UP000279457">
    <property type="component" value="Unassembled WGS sequence"/>
</dbReference>
<feature type="domain" description="DDE" evidence="1">
    <location>
        <begin position="16"/>
        <end position="69"/>
    </location>
</feature>
<sequence length="74" mass="8396">MVDLRVHQALTPDRGFTLLSREDRCPSGVAHRLIKYRNNVTESDHGQMKRLISASSGFQSMNTAYATIKDKVFK</sequence>
<protein>
    <submittedName>
        <fullName evidence="2">DDE domain-containing protein</fullName>
    </submittedName>
</protein>
<gene>
    <name evidence="2" type="ORF">EB241_08450</name>
</gene>
<evidence type="ECO:0000313" key="3">
    <source>
        <dbReference type="Proteomes" id="UP000279457"/>
    </source>
</evidence>
<dbReference type="EMBL" id="RHHM01000005">
    <property type="protein sequence ID" value="RQM38707.1"/>
    <property type="molecule type" value="Genomic_DNA"/>
</dbReference>
<dbReference type="InterPro" id="IPR032874">
    <property type="entry name" value="DDE_dom"/>
</dbReference>
<proteinExistence type="predicted"/>
<name>A0A3N6S1K8_9GAMM</name>
<dbReference type="AlphaFoldDB" id="A0A3N6S1K8"/>
<evidence type="ECO:0000313" key="2">
    <source>
        <dbReference type="EMBL" id="RQM38707.1"/>
    </source>
</evidence>
<reference evidence="2 3" key="1">
    <citation type="submission" date="2018-10" db="EMBL/GenBank/DDBJ databases">
        <title>Draft genome sequence for the type isolate of Erwinia psidii, agent causal of bacterial blight in guava (Psidium guajava) and wilt and die-back of Eucalyptus spp.</title>
        <authorList>
            <person name="Hermenegildo P.S."/>
            <person name="Santos S.A."/>
            <person name="Guimaraes L.M.S."/>
            <person name="Vidigal P.M.P."/>
            <person name="Pereira I.C."/>
            <person name="Badel J.L."/>
            <person name="Alfenas-Zerbini P."/>
            <person name="Ferreira M.A.S.V."/>
            <person name="Alfenas A.C."/>
        </authorList>
    </citation>
    <scope>NUCLEOTIDE SEQUENCE [LARGE SCALE GENOMIC DNA]</scope>
    <source>
        <strain evidence="2 3">IBSBF 435</strain>
    </source>
</reference>
<comment type="caution">
    <text evidence="2">The sequence shown here is derived from an EMBL/GenBank/DDBJ whole genome shotgun (WGS) entry which is preliminary data.</text>
</comment>
<dbReference type="Pfam" id="PF13610">
    <property type="entry name" value="DDE_Tnp_IS240"/>
    <property type="match status" value="1"/>
</dbReference>
<evidence type="ECO:0000259" key="1">
    <source>
        <dbReference type="Pfam" id="PF13610"/>
    </source>
</evidence>
<dbReference type="RefSeq" id="WP_407644263.1">
    <property type="nucleotide sequence ID" value="NZ_RHHM01000005.1"/>
</dbReference>
<organism evidence="2 3">
    <name type="scientific">Erwinia psidii</name>
    <dbReference type="NCBI Taxonomy" id="69224"/>
    <lineage>
        <taxon>Bacteria</taxon>
        <taxon>Pseudomonadati</taxon>
        <taxon>Pseudomonadota</taxon>
        <taxon>Gammaproteobacteria</taxon>
        <taxon>Enterobacterales</taxon>
        <taxon>Erwiniaceae</taxon>
        <taxon>Erwinia</taxon>
    </lineage>
</organism>
<keyword evidence="3" id="KW-1185">Reference proteome</keyword>
<accession>A0A3N6S1K8</accession>